<sequence length="144" mass="16038">MAGTRGPIGKRSDQLIRRNKPDTPVTKLPVSGVVKQPPLGIPDAHPIITQLWDSLRNSAQARYYEPSDWAYARMALHFANKLIWSDKPNGQILATVNSMFTGLLISEGDRRRVQLEIERNADGKDAEVTDIATMFAKQLGAQQK</sequence>
<dbReference type="OrthoDB" id="16531at10239"/>
<evidence type="ECO:0008006" key="3">
    <source>
        <dbReference type="Google" id="ProtNLM"/>
    </source>
</evidence>
<dbReference type="InterPro" id="IPR057972">
    <property type="entry name" value="Terminase_7"/>
</dbReference>
<protein>
    <recommendedName>
        <fullName evidence="3">Terminase small subunit</fullName>
    </recommendedName>
</protein>
<reference evidence="1 2" key="1">
    <citation type="submission" date="2014-12" db="EMBL/GenBank/DDBJ databases">
        <authorList>
            <person name="Cote D."/>
            <person name="Daigle Z."/>
            <person name="Borges K.M."/>
            <person name="Adams S.D."/>
            <person name="Alvey R.M."/>
            <person name="Barekzi N."/>
            <person name="Beal Z.N."/>
            <person name="Briggs L.A."/>
            <person name="Brown T."/>
            <person name="Coomans R.J."/>
            <person name="D'Elia T."/>
            <person name="Doss J.H."/>
            <person name="Ellsworth J.A."/>
            <person name="Ettinger W.F."/>
            <person name="Fox D.J."/>
            <person name="Gauthier D.T."/>
            <person name="Andriolo J.M."/>
            <person name="Grubb S."/>
            <person name="Gugssa A.H."/>
            <person name="Hauser C.R."/>
            <person name="Hull A.K."/>
            <person name="Jackson N."/>
            <person name="Kart M.U."/>
            <person name="Korey C.A."/>
            <person name="Makemson J."/>
            <person name="McKinney A.L."/>
            <person name="Nelson P.R."/>
            <person name="Newman R.H."/>
            <person name="Powell G."/>
            <person name="Rodriguez-Lanetty M."/>
            <person name="Royer D."/>
            <person name="Sabila M.H."/>
            <person name="Sadana R."/>
            <person name="Saha S."/>
            <person name="Sangster N."/>
            <person name="Slowan-Pomeroy T."/>
            <person name="Urbinati C.R."/>
            <person name="Ward R.E."/>
            <person name="Warner M."/>
            <person name="Williamson B."/>
            <person name="Biederman B."/>
            <person name="Cresawn S.G."/>
            <person name="Bowman C.A."/>
            <person name="Russell D.A."/>
            <person name="Pope W.H."/>
            <person name="Jacobs-Sera D."/>
            <person name="Hendrix R.W."/>
            <person name="Hatfull G.H."/>
        </authorList>
    </citation>
    <scope>NUCLEOTIDE SEQUENCE [LARGE SCALE GENOMIC DNA]</scope>
</reference>
<organism evidence="1 2">
    <name type="scientific">Mycobacterium phage Sheen</name>
    <dbReference type="NCBI Taxonomy" id="1589274"/>
    <lineage>
        <taxon>Viruses</taxon>
        <taxon>Duplodnaviria</taxon>
        <taxon>Heunggongvirae</taxon>
        <taxon>Uroviricota</taxon>
        <taxon>Caudoviricetes</taxon>
        <taxon>Sheenvirus</taxon>
        <taxon>Sheenvirus Sheen</taxon>
    </lineage>
</organism>
<dbReference type="GeneID" id="26635381"/>
<dbReference type="Pfam" id="PF25673">
    <property type="entry name" value="Terminase_7"/>
    <property type="match status" value="1"/>
</dbReference>
<dbReference type="RefSeq" id="YP_009209041.1">
    <property type="nucleotide sequence ID" value="NC_028914.1"/>
</dbReference>
<gene>
    <name evidence="1" type="primary">2</name>
    <name evidence="1" type="ORF">SHEEN_2</name>
</gene>
<dbReference type="Proteomes" id="UP000031723">
    <property type="component" value="Segment"/>
</dbReference>
<evidence type="ECO:0000313" key="2">
    <source>
        <dbReference type="Proteomes" id="UP000031723"/>
    </source>
</evidence>
<name>A0A0B4ZYB5_9CAUD</name>
<dbReference type="KEGG" id="vg:26635381"/>
<accession>A0A0B4ZYB5</accession>
<dbReference type="EMBL" id="KP273225">
    <property type="protein sequence ID" value="AJD82422.1"/>
    <property type="molecule type" value="Genomic_DNA"/>
</dbReference>
<evidence type="ECO:0000313" key="1">
    <source>
        <dbReference type="EMBL" id="AJD82422.1"/>
    </source>
</evidence>
<proteinExistence type="predicted"/>
<keyword evidence="2" id="KW-1185">Reference proteome</keyword>